<dbReference type="NCBIfam" id="TIGR00243">
    <property type="entry name" value="Dxr"/>
    <property type="match status" value="1"/>
</dbReference>
<keyword evidence="7 9" id="KW-0414">Isoprene biosynthesis</keyword>
<comment type="pathway">
    <text evidence="1 9">Isoprenoid biosynthesis; isopentenyl diphosphate biosynthesis via DXP pathway; isopentenyl diphosphate from 1-deoxy-D-xylulose 5-phosphate: step 1/6.</text>
</comment>
<dbReference type="Pfam" id="PF02670">
    <property type="entry name" value="DXP_reductoisom"/>
    <property type="match status" value="1"/>
</dbReference>
<feature type="binding site" evidence="9">
    <location>
        <position position="216"/>
    </location>
    <ligand>
        <name>1-deoxy-D-xylulose 5-phosphate</name>
        <dbReference type="ChEBI" id="CHEBI:57792"/>
    </ligand>
</feature>
<evidence type="ECO:0000256" key="9">
    <source>
        <dbReference type="HAMAP-Rule" id="MF_00183"/>
    </source>
</evidence>
<evidence type="ECO:0000256" key="2">
    <source>
        <dbReference type="ARBA" id="ARBA00006825"/>
    </source>
</evidence>
<dbReference type="Pfam" id="PF13288">
    <property type="entry name" value="DXPR_C"/>
    <property type="match status" value="1"/>
</dbReference>
<feature type="binding site" evidence="9">
    <location>
        <position position="14"/>
    </location>
    <ligand>
        <name>NADPH</name>
        <dbReference type="ChEBI" id="CHEBI:57783"/>
    </ligand>
</feature>
<evidence type="ECO:0000256" key="4">
    <source>
        <dbReference type="ARBA" id="ARBA00022857"/>
    </source>
</evidence>
<dbReference type="SUPFAM" id="SSF55347">
    <property type="entry name" value="Glyceraldehyde-3-phosphate dehydrogenase-like, C-terminal domain"/>
    <property type="match status" value="1"/>
</dbReference>
<dbReference type="InterPro" id="IPR036169">
    <property type="entry name" value="DXPR_C_sf"/>
</dbReference>
<evidence type="ECO:0000256" key="6">
    <source>
        <dbReference type="ARBA" id="ARBA00023211"/>
    </source>
</evidence>
<feature type="domain" description="1-deoxy-D-xylulose 5-phosphate reductoisomerase N-terminal" evidence="10">
    <location>
        <begin position="6"/>
        <end position="132"/>
    </location>
</feature>
<reference evidence="14 16" key="2">
    <citation type="submission" date="2018-06" db="EMBL/GenBank/DDBJ databases">
        <authorList>
            <consortium name="Pathogen Informatics"/>
            <person name="Doyle S."/>
        </authorList>
    </citation>
    <scope>NUCLEOTIDE SEQUENCE [LARGE SCALE GENOMIC DNA]</scope>
    <source>
        <strain evidence="14 16">NCTC12858</strain>
    </source>
</reference>
<evidence type="ECO:0000256" key="5">
    <source>
        <dbReference type="ARBA" id="ARBA00023002"/>
    </source>
</evidence>
<dbReference type="OrthoDB" id="9806546at2"/>
<feature type="binding site" evidence="9">
    <location>
        <position position="40"/>
    </location>
    <ligand>
        <name>NADPH</name>
        <dbReference type="ChEBI" id="CHEBI:57783"/>
    </ligand>
</feature>
<dbReference type="GO" id="GO:0016853">
    <property type="term" value="F:isomerase activity"/>
    <property type="evidence" value="ECO:0007669"/>
    <property type="project" value="UniProtKB-KW"/>
</dbReference>
<dbReference type="UniPathway" id="UPA00056">
    <property type="reaction ID" value="UER00092"/>
</dbReference>
<evidence type="ECO:0000313" key="14">
    <source>
        <dbReference type="EMBL" id="SQH73301.1"/>
    </source>
</evidence>
<feature type="binding site" evidence="9">
    <location>
        <position position="204"/>
    </location>
    <ligand>
        <name>NADPH</name>
        <dbReference type="ChEBI" id="CHEBI:57783"/>
    </ligand>
</feature>
<comment type="similarity">
    <text evidence="2 9">Belongs to the DXR family.</text>
</comment>
<keyword evidence="3 9" id="KW-0479">Metal-binding</keyword>
<feature type="binding site" evidence="9">
    <location>
        <position position="217"/>
    </location>
    <ligand>
        <name>1-deoxy-D-xylulose 5-phosphate</name>
        <dbReference type="ChEBI" id="CHEBI:57792"/>
    </ligand>
</feature>
<evidence type="ECO:0000256" key="7">
    <source>
        <dbReference type="ARBA" id="ARBA00023229"/>
    </source>
</evidence>
<evidence type="ECO:0000259" key="12">
    <source>
        <dbReference type="Pfam" id="PF13288"/>
    </source>
</evidence>
<keyword evidence="5 9" id="KW-0560">Oxidoreductase</keyword>
<dbReference type="PANTHER" id="PTHR30525">
    <property type="entry name" value="1-DEOXY-D-XYLULOSE 5-PHOSPHATE REDUCTOISOMERASE"/>
    <property type="match status" value="1"/>
</dbReference>
<name>A0A0A2FLF9_9PORP</name>
<comment type="caution">
    <text evidence="9">Lacks conserved residue(s) required for the propagation of feature annotation.</text>
</comment>
<dbReference type="GO" id="GO:0030604">
    <property type="term" value="F:1-deoxy-D-xylulose-5-phosphate reductoisomerase activity"/>
    <property type="evidence" value="ECO:0007669"/>
    <property type="project" value="UniProtKB-UniRule"/>
</dbReference>
<comment type="catalytic activity">
    <reaction evidence="8">
        <text>2-C-methyl-D-erythritol 4-phosphate + NADP(+) = 1-deoxy-D-xylulose 5-phosphate + NADPH + H(+)</text>
        <dbReference type="Rhea" id="RHEA:13717"/>
        <dbReference type="ChEBI" id="CHEBI:15378"/>
        <dbReference type="ChEBI" id="CHEBI:57783"/>
        <dbReference type="ChEBI" id="CHEBI:57792"/>
        <dbReference type="ChEBI" id="CHEBI:58262"/>
        <dbReference type="ChEBI" id="CHEBI:58349"/>
        <dbReference type="EC" id="1.1.1.267"/>
    </reaction>
    <physiologicalReaction direction="right-to-left" evidence="8">
        <dbReference type="Rhea" id="RHEA:13719"/>
    </physiologicalReaction>
</comment>
<dbReference type="KEGG" id="pcre:NCTC12858_01153"/>
<evidence type="ECO:0000259" key="11">
    <source>
        <dbReference type="Pfam" id="PF08436"/>
    </source>
</evidence>
<dbReference type="STRING" id="393921.HQ45_02360"/>
<dbReference type="Pfam" id="PF08436">
    <property type="entry name" value="DXP_redisom_C"/>
    <property type="match status" value="1"/>
</dbReference>
<dbReference type="Gene3D" id="3.40.50.720">
    <property type="entry name" value="NAD(P)-binding Rossmann-like Domain"/>
    <property type="match status" value="1"/>
</dbReference>
<feature type="binding site" evidence="9">
    <location>
        <position position="152"/>
    </location>
    <ligand>
        <name>Mn(2+)</name>
        <dbReference type="ChEBI" id="CHEBI:29035"/>
    </ligand>
</feature>
<evidence type="ECO:0000256" key="8">
    <source>
        <dbReference type="ARBA" id="ARBA00048543"/>
    </source>
</evidence>
<feature type="binding site" evidence="9">
    <location>
        <position position="175"/>
    </location>
    <ligand>
        <name>1-deoxy-D-xylulose 5-phosphate</name>
        <dbReference type="ChEBI" id="CHEBI:57792"/>
    </ligand>
</feature>
<evidence type="ECO:0000256" key="3">
    <source>
        <dbReference type="ARBA" id="ARBA00022723"/>
    </source>
</evidence>
<dbReference type="InterPro" id="IPR013644">
    <property type="entry name" value="DXP_reductoisomerase_C"/>
</dbReference>
<dbReference type="FunFam" id="3.40.50.720:FF:000045">
    <property type="entry name" value="1-deoxy-D-xylulose 5-phosphate reductoisomerase"/>
    <property type="match status" value="1"/>
</dbReference>
<organism evidence="14 16">
    <name type="scientific">Porphyromonas crevioricanis</name>
    <dbReference type="NCBI Taxonomy" id="393921"/>
    <lineage>
        <taxon>Bacteria</taxon>
        <taxon>Pseudomonadati</taxon>
        <taxon>Bacteroidota</taxon>
        <taxon>Bacteroidia</taxon>
        <taxon>Bacteroidales</taxon>
        <taxon>Porphyromonadaceae</taxon>
        <taxon>Porphyromonas</taxon>
    </lineage>
</organism>
<dbReference type="SUPFAM" id="SSF51735">
    <property type="entry name" value="NAD(P)-binding Rossmann-fold domains"/>
    <property type="match status" value="1"/>
</dbReference>
<feature type="binding site" evidence="9">
    <location>
        <position position="220"/>
    </location>
    <ligand>
        <name>1-deoxy-D-xylulose 5-phosphate</name>
        <dbReference type="ChEBI" id="CHEBI:57792"/>
    </ligand>
</feature>
<evidence type="ECO:0000313" key="13">
    <source>
        <dbReference type="EMBL" id="KGN95068.1"/>
    </source>
</evidence>
<accession>A0A0A2FLF9</accession>
<dbReference type="InterPro" id="IPR036291">
    <property type="entry name" value="NAD(P)-bd_dom_sf"/>
</dbReference>
<protein>
    <recommendedName>
        <fullName evidence="9">1-deoxy-D-xylulose 5-phosphate reductoisomerase</fullName>
        <shortName evidence="9">DXP reductoisomerase</shortName>
        <ecNumber evidence="9">1.1.1.267</ecNumber>
    </recommendedName>
    <alternativeName>
        <fullName evidence="9">1-deoxyxylulose-5-phosphate reductoisomerase</fullName>
    </alternativeName>
    <alternativeName>
        <fullName evidence="9">2-C-methyl-D-erythritol 4-phosphate synthase</fullName>
    </alternativeName>
</protein>
<dbReference type="EMBL" id="LS483447">
    <property type="protein sequence ID" value="SQH73301.1"/>
    <property type="molecule type" value="Genomic_DNA"/>
</dbReference>
<gene>
    <name evidence="9 14" type="primary">dxr</name>
    <name evidence="13" type="ORF">HQ38_04615</name>
    <name evidence="14" type="ORF">NCTC12858_01153</name>
</gene>
<feature type="binding site" evidence="9">
    <location>
        <position position="152"/>
    </location>
    <ligand>
        <name>1-deoxy-D-xylulose 5-phosphate</name>
        <dbReference type="ChEBI" id="CHEBI:57792"/>
    </ligand>
</feature>
<dbReference type="RefSeq" id="WP_023938868.1">
    <property type="nucleotide sequence ID" value="NZ_FUXH01000001.1"/>
</dbReference>
<dbReference type="Gene3D" id="1.10.1740.10">
    <property type="match status" value="1"/>
</dbReference>
<dbReference type="InterPro" id="IPR026877">
    <property type="entry name" value="DXPR_C"/>
</dbReference>
<dbReference type="EC" id="1.1.1.267" evidence="9"/>
<dbReference type="InterPro" id="IPR013512">
    <property type="entry name" value="DXP_reductoisomerase_N"/>
</dbReference>
<feature type="binding site" evidence="9">
    <location>
        <position position="150"/>
    </location>
    <ligand>
        <name>Mn(2+)</name>
        <dbReference type="ChEBI" id="CHEBI:29035"/>
    </ligand>
</feature>
<evidence type="ECO:0000256" key="1">
    <source>
        <dbReference type="ARBA" id="ARBA00005094"/>
    </source>
</evidence>
<reference evidence="13 15" key="1">
    <citation type="submission" date="2014-08" db="EMBL/GenBank/DDBJ databases">
        <title>Porphyromonas crevioricanis strain:COT-253_OH1447 Genome sequencing.</title>
        <authorList>
            <person name="Wallis C."/>
            <person name="Deusch O."/>
            <person name="O'Flynn C."/>
            <person name="Davis I."/>
            <person name="Jospin G."/>
            <person name="Darling A.E."/>
            <person name="Coil D.A."/>
            <person name="Alexiev A."/>
            <person name="Horsfall A."/>
            <person name="Kirkwood N."/>
            <person name="Harris S."/>
            <person name="Eisen J.A."/>
        </authorList>
    </citation>
    <scope>NUCLEOTIDE SEQUENCE [LARGE SCALE GENOMIC DNA]</scope>
    <source>
        <strain evidence="15">COT-253 OH1447</strain>
        <strain evidence="13">COT-253_OH1447</strain>
    </source>
</reference>
<dbReference type="Proteomes" id="UP000249300">
    <property type="component" value="Chromosome 1"/>
</dbReference>
<comment type="cofactor">
    <cofactor evidence="9">
        <name>Mg(2+)</name>
        <dbReference type="ChEBI" id="CHEBI:18420"/>
    </cofactor>
    <cofactor evidence="9">
        <name>Mn(2+)</name>
        <dbReference type="ChEBI" id="CHEBI:29035"/>
    </cofactor>
</comment>
<feature type="binding site" evidence="9">
    <location>
        <position position="211"/>
    </location>
    <ligand>
        <name>1-deoxy-D-xylulose 5-phosphate</name>
        <dbReference type="ChEBI" id="CHEBI:57792"/>
    </ligand>
</feature>
<dbReference type="PANTHER" id="PTHR30525:SF0">
    <property type="entry name" value="1-DEOXY-D-XYLULOSE 5-PHOSPHATE REDUCTOISOMERASE, CHLOROPLASTIC"/>
    <property type="match status" value="1"/>
</dbReference>
<keyword evidence="6 9" id="KW-0464">Manganese</keyword>
<feature type="domain" description="1-deoxy-D-xylulose 5-phosphate reductoisomerase C-terminal" evidence="11">
    <location>
        <begin position="146"/>
        <end position="228"/>
    </location>
</feature>
<keyword evidence="4 9" id="KW-0521">NADP</keyword>
<keyword evidence="16" id="KW-1185">Reference proteome</keyword>
<keyword evidence="14" id="KW-0413">Isomerase</keyword>
<feature type="binding site" evidence="9">
    <location>
        <position position="13"/>
    </location>
    <ligand>
        <name>NADPH</name>
        <dbReference type="ChEBI" id="CHEBI:57783"/>
    </ligand>
</feature>
<sequence length="386" mass="42054">MKKRNVAILGSTGSIGTQALDIIRDNPDLLSAYVITGRNNADLLIKQAIEFEPEVVVVANETHYIKVKEALAHLPIKVWSGADAIADAATLEAVDIVLTAMVGYAGLLPTLAAADAGKTIALANKETLVVAGRLVMEKVHTGNASIIPVDSEHSAIFQCLVGEFNPIAKILLTASGGPFLHRPGDTFNSICPADALKHPNWQMGAKVTIDSASLMNKGFEMIEAHWLFGCPVDRIEVLVHPESIVHSMVEFADGSIKAQLGIPDMRLPISYALGLTRRIPNSYPRVDFFGKNLSFFPPDTKRFPNLELAYRAIRQGGNIPCILNAANEVAVEAFLKEDLSFTRMSSLLEYCMTKISYITTPCLEDLIDTDKETRELAYSFLNCLPS</sequence>
<feature type="domain" description="DXP reductoisomerase C-terminal" evidence="12">
    <location>
        <begin position="260"/>
        <end position="375"/>
    </location>
</feature>
<dbReference type="AlphaFoldDB" id="A0A0A2FLF9"/>
<dbReference type="Proteomes" id="UP000030136">
    <property type="component" value="Unassembled WGS sequence"/>
</dbReference>
<comment type="function">
    <text evidence="9">Catalyzes the NADPH-dependent rearrangement and reduction of 1-deoxy-D-xylulose-5-phosphate (DXP) to 2-C-methyl-D-erythritol 4-phosphate (MEP).</text>
</comment>
<keyword evidence="9" id="KW-0460">Magnesium</keyword>
<dbReference type="GO" id="GO:0051484">
    <property type="term" value="P:isopentenyl diphosphate biosynthetic process, methylerythritol 4-phosphate pathway involved in terpenoid biosynthetic process"/>
    <property type="evidence" value="ECO:0007669"/>
    <property type="project" value="UniProtKB-ARBA"/>
</dbReference>
<dbReference type="GO" id="GO:0030145">
    <property type="term" value="F:manganese ion binding"/>
    <property type="evidence" value="ECO:0007669"/>
    <property type="project" value="TreeGrafter"/>
</dbReference>
<dbReference type="HAMAP" id="MF_00183">
    <property type="entry name" value="DXP_reductoisom"/>
    <property type="match status" value="1"/>
</dbReference>
<feature type="binding site" evidence="9">
    <location>
        <position position="220"/>
    </location>
    <ligand>
        <name>Mn(2+)</name>
        <dbReference type="ChEBI" id="CHEBI:29035"/>
    </ligand>
</feature>
<feature type="binding site" evidence="9">
    <location>
        <position position="125"/>
    </location>
    <ligand>
        <name>1-deoxy-D-xylulose 5-phosphate</name>
        <dbReference type="ChEBI" id="CHEBI:57792"/>
    </ligand>
</feature>
<dbReference type="PIRSF" id="PIRSF006205">
    <property type="entry name" value="Dxp_reductismrs"/>
    <property type="match status" value="1"/>
</dbReference>
<dbReference type="GO" id="GO:0070402">
    <property type="term" value="F:NADPH binding"/>
    <property type="evidence" value="ECO:0007669"/>
    <property type="project" value="InterPro"/>
</dbReference>
<feature type="binding site" evidence="9">
    <location>
        <position position="126"/>
    </location>
    <ligand>
        <name>NADPH</name>
        <dbReference type="ChEBI" id="CHEBI:57783"/>
    </ligand>
</feature>
<dbReference type="eggNOG" id="COG0743">
    <property type="taxonomic scope" value="Bacteria"/>
</dbReference>
<dbReference type="InterPro" id="IPR003821">
    <property type="entry name" value="DXP_reductoisomerase"/>
</dbReference>
<dbReference type="EMBL" id="JQJC01000012">
    <property type="protein sequence ID" value="KGN95068.1"/>
    <property type="molecule type" value="Genomic_DNA"/>
</dbReference>
<evidence type="ECO:0000313" key="16">
    <source>
        <dbReference type="Proteomes" id="UP000249300"/>
    </source>
</evidence>
<feature type="binding site" evidence="9">
    <location>
        <position position="198"/>
    </location>
    <ligand>
        <name>1-deoxy-D-xylulose 5-phosphate</name>
        <dbReference type="ChEBI" id="CHEBI:57792"/>
    </ligand>
</feature>
<feature type="binding site" evidence="9">
    <location>
        <position position="12"/>
    </location>
    <ligand>
        <name>NADPH</name>
        <dbReference type="ChEBI" id="CHEBI:57783"/>
    </ligand>
</feature>
<dbReference type="SUPFAM" id="SSF69055">
    <property type="entry name" value="1-deoxy-D-xylulose-5-phosphate reductoisomerase, C-terminal domain"/>
    <property type="match status" value="1"/>
</dbReference>
<evidence type="ECO:0000313" key="15">
    <source>
        <dbReference type="Proteomes" id="UP000030136"/>
    </source>
</evidence>
<feature type="binding site" evidence="9">
    <location>
        <position position="124"/>
    </location>
    <ligand>
        <name>NADPH</name>
        <dbReference type="ChEBI" id="CHEBI:57783"/>
    </ligand>
</feature>
<proteinExistence type="inferred from homology"/>
<feature type="binding site" evidence="9">
    <location>
        <position position="151"/>
    </location>
    <ligand>
        <name>1-deoxy-D-xylulose 5-phosphate</name>
        <dbReference type="ChEBI" id="CHEBI:57792"/>
    </ligand>
</feature>
<evidence type="ECO:0000259" key="10">
    <source>
        <dbReference type="Pfam" id="PF02670"/>
    </source>
</evidence>
<feature type="binding site" evidence="9">
    <location>
        <position position="15"/>
    </location>
    <ligand>
        <name>NADPH</name>
        <dbReference type="ChEBI" id="CHEBI:57783"/>
    </ligand>
</feature>